<protein>
    <submittedName>
        <fullName evidence="3">PKD domain containing protein</fullName>
    </submittedName>
</protein>
<dbReference type="RefSeq" id="WP_012997175.1">
    <property type="nucleotide sequence ID" value="NC_013926.1"/>
</dbReference>
<accession>D3TCU9</accession>
<reference evidence="3" key="1">
    <citation type="submission" date="2010-02" db="EMBL/GenBank/DDBJ databases">
        <title>Complete sequence of Aciduliprofundum boonei T469.</title>
        <authorList>
            <consortium name="US DOE Joint Genome Institute"/>
            <person name="Lucas S."/>
            <person name="Copeland A."/>
            <person name="Lapidus A."/>
            <person name="Cheng J.-F."/>
            <person name="Bruce D."/>
            <person name="Goodwin L."/>
            <person name="Pitluck S."/>
            <person name="Saunders E."/>
            <person name="Detter J.C."/>
            <person name="Han C."/>
            <person name="Tapia R."/>
            <person name="Land M."/>
            <person name="Hauser L."/>
            <person name="Kyrpides N."/>
            <person name="Mikhailova N."/>
            <person name="Flores G."/>
            <person name="Reysenbach A.-L."/>
            <person name="Woyke T."/>
        </authorList>
    </citation>
    <scope>NUCLEOTIDE SEQUENCE</scope>
    <source>
        <strain evidence="3">T469</strain>
    </source>
</reference>
<dbReference type="OrthoDB" id="50314at2157"/>
<feature type="transmembrane region" description="Helical" evidence="1">
    <location>
        <begin position="12"/>
        <end position="32"/>
    </location>
</feature>
<evidence type="ECO:0000256" key="1">
    <source>
        <dbReference type="SAM" id="Phobius"/>
    </source>
</evidence>
<proteinExistence type="predicted"/>
<dbReference type="InterPro" id="IPR000601">
    <property type="entry name" value="PKD_dom"/>
</dbReference>
<evidence type="ECO:0000259" key="2">
    <source>
        <dbReference type="PROSITE" id="PS50093"/>
    </source>
</evidence>
<keyword evidence="1" id="KW-0812">Transmembrane</keyword>
<dbReference type="SMART" id="SM00089">
    <property type="entry name" value="PKD"/>
    <property type="match status" value="1"/>
</dbReference>
<dbReference type="KEGG" id="abi:Aboo_0573"/>
<dbReference type="Gene3D" id="2.40.50.140">
    <property type="entry name" value="Nucleic acid-binding proteins"/>
    <property type="match status" value="2"/>
</dbReference>
<name>D3TCU9_ACIB4</name>
<keyword evidence="1" id="KW-0472">Membrane</keyword>
<dbReference type="CDD" id="cd00146">
    <property type="entry name" value="PKD"/>
    <property type="match status" value="1"/>
</dbReference>
<dbReference type="EMBL" id="CP001941">
    <property type="protein sequence ID" value="ADD08384.1"/>
    <property type="molecule type" value="Genomic_DNA"/>
</dbReference>
<organism evidence="3 4">
    <name type="scientific">Aciduliprofundum boonei (strain DSM 19572 / T469)</name>
    <dbReference type="NCBI Taxonomy" id="439481"/>
    <lineage>
        <taxon>Archaea</taxon>
        <taxon>Methanobacteriati</taxon>
        <taxon>Thermoplasmatota</taxon>
        <taxon>DHVE2 group</taxon>
        <taxon>Candidatus Aciduliprofundum</taxon>
    </lineage>
</organism>
<dbReference type="HOGENOM" id="CLU_305808_0_0_2"/>
<dbReference type="SUPFAM" id="SSF49299">
    <property type="entry name" value="PKD domain"/>
    <property type="match status" value="1"/>
</dbReference>
<gene>
    <name evidence="3" type="ordered locus">Aboo_0573</name>
</gene>
<keyword evidence="4" id="KW-1185">Reference proteome</keyword>
<dbReference type="GeneID" id="8827518"/>
<dbReference type="Proteomes" id="UP000001400">
    <property type="component" value="Chromosome"/>
</dbReference>
<evidence type="ECO:0000313" key="3">
    <source>
        <dbReference type="EMBL" id="ADD08384.1"/>
    </source>
</evidence>
<dbReference type="InterPro" id="IPR013783">
    <property type="entry name" value="Ig-like_fold"/>
</dbReference>
<feature type="domain" description="PKD" evidence="2">
    <location>
        <begin position="42"/>
        <end position="123"/>
    </location>
</feature>
<dbReference type="InterPro" id="IPR022409">
    <property type="entry name" value="PKD/Chitinase_dom"/>
</dbReference>
<keyword evidence="1" id="KW-1133">Transmembrane helix</keyword>
<dbReference type="Gene3D" id="2.60.40.10">
    <property type="entry name" value="Immunoglobulins"/>
    <property type="match status" value="1"/>
</dbReference>
<dbReference type="InterPro" id="IPR035986">
    <property type="entry name" value="PKD_dom_sf"/>
</dbReference>
<sequence>MKVRMVETVKIKAVVILSILVIAIGIPAIYYASTERQPTNNPPVAIITAPSRGYTDTPIEFSAANSIDDGFILTYIWDFGDGTKSAGKIVYHTYREEGNYTVTLVVYDNEGAYSYAKKMITIEKKQVKEIKVSVNELLKNVSAYIGKEVVVDGIFGYGRNYSFFLVNNSGYRGIRVYVEPGAQRPETMHYGDILEVRARFTVYRNEFELKVENNSKDYVKIIGSGGKNTYANITLQNWQEYNNSFIHLTGKVTKVYASYRYSIGPLTVYISFNANRTGSPAVGDVFEVQGFLTYYRSYKYNVSYMEIYVRNSTADFSKYVKSTYQNVSMNSLLEEPDTYNNSAVHIPSAFVISSYASWNFEVSDNISNNASMHVYVERGGIVKGMIFNGAKVEIWGNLVLYRGQWEIKIRNATTDKVLVLSKPEYKNISVDKLLGNPQVYNGSNVHSWGIISWLYQNESSHFTLFGLFWNGSEVKVVGFNGSSIGSIQEGYYADVYGEFTSYRGEWEIKIRPKSYDYVVAHPQSYRTTNITSILKAPEDYNNTLVYVPYAKVKNVFANWLFWVSNNVSNPNDLSVYVERGGIVNGTPYFNATVEIWGMVTQYNGSWELKIRNNTDDKVVVISNATYKEVSITTLLSSPFKYNNTLVYVPEATVVSVYNASWLFWISNSTNSTEDVSVYVEKGAHIDAQVYVGAKVEVWGMVTRFNGKWEIKIRANSGDNVKLITPISNYTVVNITELLENTSAYNGTLVEIPNATVVNVYASWLFWVSNSTADIKDIAVYAEKGVKVPTLGKGDTVKIYGNVTYHNGSYEILLRTGTQDKVVVLHSSAKYVNLSYLHEVDSNGTLIHLGEQVIVNATVISSPGVFSFTSSSGKPILKMYVEDSTGGVLVFGYDMDYAKLNLTEGDMVQIRGTIAQYNGEAELKISSLNYITYLRKGTVPSPLVIPTGYFSNWSAAEKVEGMLVKVHGTVTSVNQNYGYFYLDDGSGAVEIYAKAAGIDISNISQGENLTVIGVVSQYDKTSPYTSYYEILPRYASDIMQNNTSSKVSDKNFVGNWKDSEFGTYLEEVYVWRIDTVLIAADMWVH</sequence>
<dbReference type="Pfam" id="PF18911">
    <property type="entry name" value="PKD_4"/>
    <property type="match status" value="1"/>
</dbReference>
<dbReference type="AlphaFoldDB" id="D3TCU9"/>
<dbReference type="PROSITE" id="PS50093">
    <property type="entry name" value="PKD"/>
    <property type="match status" value="1"/>
</dbReference>
<dbReference type="InterPro" id="IPR012340">
    <property type="entry name" value="NA-bd_OB-fold"/>
</dbReference>
<evidence type="ECO:0000313" key="4">
    <source>
        <dbReference type="Proteomes" id="UP000001400"/>
    </source>
</evidence>